<feature type="signal peptide" evidence="3">
    <location>
        <begin position="1"/>
        <end position="20"/>
    </location>
</feature>
<proteinExistence type="predicted"/>
<keyword evidence="2" id="KW-0472">Membrane</keyword>
<dbReference type="InterPro" id="IPR007110">
    <property type="entry name" value="Ig-like_dom"/>
</dbReference>
<accession>A0A674D0K5</accession>
<dbReference type="InterPro" id="IPR013783">
    <property type="entry name" value="Ig-like_fold"/>
</dbReference>
<evidence type="ECO:0000256" key="2">
    <source>
        <dbReference type="SAM" id="Phobius"/>
    </source>
</evidence>
<dbReference type="GO" id="GO:0050853">
    <property type="term" value="P:B cell receptor signaling pathway"/>
    <property type="evidence" value="ECO:0007669"/>
    <property type="project" value="TreeGrafter"/>
</dbReference>
<name>A0A674D0K5_SALTR</name>
<feature type="chain" id="PRO_5025483542" description="Ig-like domain-containing protein" evidence="3">
    <location>
        <begin position="21"/>
        <end position="162"/>
    </location>
</feature>
<keyword evidence="1" id="KW-0393">Immunoglobulin domain</keyword>
<evidence type="ECO:0000313" key="6">
    <source>
        <dbReference type="Proteomes" id="UP000472277"/>
    </source>
</evidence>
<dbReference type="Pfam" id="PF13927">
    <property type="entry name" value="Ig_3"/>
    <property type="match status" value="1"/>
</dbReference>
<feature type="transmembrane region" description="Helical" evidence="2">
    <location>
        <begin position="129"/>
        <end position="149"/>
    </location>
</feature>
<evidence type="ECO:0000256" key="3">
    <source>
        <dbReference type="SAM" id="SignalP"/>
    </source>
</evidence>
<dbReference type="InterPro" id="IPR003599">
    <property type="entry name" value="Ig_sub"/>
</dbReference>
<dbReference type="GeneTree" id="ENSGT00940000177020"/>
<reference evidence="5" key="1">
    <citation type="submission" date="2025-08" db="UniProtKB">
        <authorList>
            <consortium name="Ensembl"/>
        </authorList>
    </citation>
    <scope>IDENTIFICATION</scope>
</reference>
<dbReference type="GO" id="GO:0030183">
    <property type="term" value="P:B cell differentiation"/>
    <property type="evidence" value="ECO:0007669"/>
    <property type="project" value="TreeGrafter"/>
</dbReference>
<dbReference type="GO" id="GO:0019815">
    <property type="term" value="C:B cell receptor complex"/>
    <property type="evidence" value="ECO:0007669"/>
    <property type="project" value="TreeGrafter"/>
</dbReference>
<keyword evidence="2" id="KW-0812">Transmembrane</keyword>
<reference evidence="5" key="2">
    <citation type="submission" date="2025-09" db="UniProtKB">
        <authorList>
            <consortium name="Ensembl"/>
        </authorList>
    </citation>
    <scope>IDENTIFICATION</scope>
</reference>
<dbReference type="SUPFAM" id="SSF48726">
    <property type="entry name" value="Immunoglobulin"/>
    <property type="match status" value="1"/>
</dbReference>
<dbReference type="AlphaFoldDB" id="A0A674D0K5"/>
<dbReference type="Proteomes" id="UP000472277">
    <property type="component" value="Chromosome 37"/>
</dbReference>
<feature type="domain" description="Ig-like" evidence="4">
    <location>
        <begin position="21"/>
        <end position="93"/>
    </location>
</feature>
<sequence length="162" mass="17922">MVLFCLFLWTAFCLLLMVTAEELKVRQWPPSLTVMQGQSANLSCRFEATSYGVDWFKIEGAEKIPIPDSAGQTSLVITEVSVEDAGVYYCEVNVLHRDPERGGGTKLIVLEINTSAFILGMSYCNALEFLVIFSVFVGVVVIVSHMYPLRICLNPNGLQGGY</sequence>
<keyword evidence="2" id="KW-1133">Transmembrane helix</keyword>
<dbReference type="InterPro" id="IPR036179">
    <property type="entry name" value="Ig-like_dom_sf"/>
</dbReference>
<dbReference type="SMART" id="SM00409">
    <property type="entry name" value="IG"/>
    <property type="match status" value="1"/>
</dbReference>
<evidence type="ECO:0000259" key="4">
    <source>
        <dbReference type="PROSITE" id="PS50835"/>
    </source>
</evidence>
<evidence type="ECO:0000313" key="5">
    <source>
        <dbReference type="Ensembl" id="ENSSTUP00000089278.1"/>
    </source>
</evidence>
<dbReference type="Gene3D" id="2.60.40.10">
    <property type="entry name" value="Immunoglobulins"/>
    <property type="match status" value="2"/>
</dbReference>
<dbReference type="PANTHER" id="PTHR14334">
    <property type="entry name" value="B-CELL ANTIGEN RECEPTOR COMPLEX-ASSOCIATED PROTEIN"/>
    <property type="match status" value="1"/>
</dbReference>
<dbReference type="PROSITE" id="PS50835">
    <property type="entry name" value="IG_LIKE"/>
    <property type="match status" value="1"/>
</dbReference>
<evidence type="ECO:0000256" key="1">
    <source>
        <dbReference type="ARBA" id="ARBA00023319"/>
    </source>
</evidence>
<keyword evidence="3" id="KW-0732">Signal</keyword>
<dbReference type="InParanoid" id="A0A674D0K5"/>
<dbReference type="SMART" id="SM00408">
    <property type="entry name" value="IGc2"/>
    <property type="match status" value="1"/>
</dbReference>
<dbReference type="Ensembl" id="ENSSTUT00000094964.1">
    <property type="protein sequence ID" value="ENSSTUP00000089278.1"/>
    <property type="gene ID" value="ENSSTUG00000039213.1"/>
</dbReference>
<keyword evidence="6" id="KW-1185">Reference proteome</keyword>
<dbReference type="InterPro" id="IPR003598">
    <property type="entry name" value="Ig_sub2"/>
</dbReference>
<dbReference type="GO" id="GO:0009897">
    <property type="term" value="C:external side of plasma membrane"/>
    <property type="evidence" value="ECO:0007669"/>
    <property type="project" value="TreeGrafter"/>
</dbReference>
<protein>
    <recommendedName>
        <fullName evidence="4">Ig-like domain-containing protein</fullName>
    </recommendedName>
</protein>
<organism evidence="5 6">
    <name type="scientific">Salmo trutta</name>
    <name type="common">Brown trout</name>
    <dbReference type="NCBI Taxonomy" id="8032"/>
    <lineage>
        <taxon>Eukaryota</taxon>
        <taxon>Metazoa</taxon>
        <taxon>Chordata</taxon>
        <taxon>Craniata</taxon>
        <taxon>Vertebrata</taxon>
        <taxon>Euteleostomi</taxon>
        <taxon>Actinopterygii</taxon>
        <taxon>Neopterygii</taxon>
        <taxon>Teleostei</taxon>
        <taxon>Protacanthopterygii</taxon>
        <taxon>Salmoniformes</taxon>
        <taxon>Salmonidae</taxon>
        <taxon>Salmoninae</taxon>
        <taxon>Salmo</taxon>
    </lineage>
</organism>